<dbReference type="OrthoDB" id="9762947at2"/>
<protein>
    <submittedName>
        <fullName evidence="7">Amino acid permease</fullName>
    </submittedName>
</protein>
<dbReference type="InterPro" id="IPR004841">
    <property type="entry name" value="AA-permease/SLC12A_dom"/>
</dbReference>
<accession>A0A6N8CT33</accession>
<evidence type="ECO:0000256" key="2">
    <source>
        <dbReference type="ARBA" id="ARBA00022692"/>
    </source>
</evidence>
<keyword evidence="4 5" id="KW-0472">Membrane</keyword>
<dbReference type="Pfam" id="PF00324">
    <property type="entry name" value="AA_permease"/>
    <property type="match status" value="1"/>
</dbReference>
<keyword evidence="3 5" id="KW-1133">Transmembrane helix</keyword>
<keyword evidence="8" id="KW-1185">Reference proteome</keyword>
<evidence type="ECO:0000313" key="8">
    <source>
        <dbReference type="Proteomes" id="UP000440978"/>
    </source>
</evidence>
<feature type="transmembrane region" description="Helical" evidence="5">
    <location>
        <begin position="148"/>
        <end position="172"/>
    </location>
</feature>
<sequence>MNQQTKLVKSLKVHHLVFFGLAWMTPMIYFTVFGVAYEAADGMMVAAYLVAFLAIFFTAYSYSRMVKAYPISGSAYTYTKKSIHPLFGFFVGWALLLDYIFSPIIAILTFGIFMNTEFPSIPIYMWIIVMNVVLAIVNIVGTKSVARVSFISVMIQILFIALFCLFIVKNMVVGQTGLSHFFALGNLIHHDAPITTIFSGAAIICFCFLGFDAVTTMAEETIHPEKTIPKAIFLIVMIAAAMYIATSYFTQIAYPNFSFTNPDNAAYHLVQLVGGSLLNTIFMTVLVIATFTQGVSSVTSITRFLYALGKESILPKNGFASIHPKFNTPVFNIILVTILSFLGVFIDLNTAVTFVSFGSLTAFMFVNLSVIGHFYIKMKQRSAVQTCLYFIAPLIGAGFIGWLLTLLNKVTLGIGVSWLACGFIYLFIKTKWSKRQIDSTKDETELDLLPKEKIQ</sequence>
<name>A0A6N8CT33_9BACI</name>
<dbReference type="PANTHER" id="PTHR42770">
    <property type="entry name" value="AMINO ACID TRANSPORTER-RELATED"/>
    <property type="match status" value="1"/>
</dbReference>
<dbReference type="InterPro" id="IPR050367">
    <property type="entry name" value="APC_superfamily"/>
</dbReference>
<feature type="transmembrane region" description="Helical" evidence="5">
    <location>
        <begin position="43"/>
        <end position="62"/>
    </location>
</feature>
<feature type="transmembrane region" description="Helical" evidence="5">
    <location>
        <begin position="83"/>
        <end position="111"/>
    </location>
</feature>
<feature type="transmembrane region" description="Helical" evidence="5">
    <location>
        <begin position="16"/>
        <end position="37"/>
    </location>
</feature>
<feature type="transmembrane region" description="Helical" evidence="5">
    <location>
        <begin position="410"/>
        <end position="428"/>
    </location>
</feature>
<feature type="transmembrane region" description="Helical" evidence="5">
    <location>
        <begin position="123"/>
        <end position="141"/>
    </location>
</feature>
<comment type="caution">
    <text evidence="7">The sequence shown here is derived from an EMBL/GenBank/DDBJ whole genome shotgun (WGS) entry which is preliminary data.</text>
</comment>
<dbReference type="PANTHER" id="PTHR42770:SF8">
    <property type="entry name" value="PUTRESCINE IMPORTER PUUP"/>
    <property type="match status" value="1"/>
</dbReference>
<evidence type="ECO:0000313" key="7">
    <source>
        <dbReference type="EMBL" id="MTT32213.1"/>
    </source>
</evidence>
<evidence type="ECO:0000256" key="3">
    <source>
        <dbReference type="ARBA" id="ARBA00022989"/>
    </source>
</evidence>
<evidence type="ECO:0000256" key="5">
    <source>
        <dbReference type="SAM" id="Phobius"/>
    </source>
</evidence>
<gene>
    <name evidence="7" type="ORF">GMB86_09375</name>
</gene>
<comment type="subcellular location">
    <subcellularLocation>
        <location evidence="1">Membrane</location>
        <topology evidence="1">Multi-pass membrane protein</topology>
    </subcellularLocation>
</comment>
<dbReference type="GO" id="GO:0016020">
    <property type="term" value="C:membrane"/>
    <property type="evidence" value="ECO:0007669"/>
    <property type="project" value="UniProtKB-SubCell"/>
</dbReference>
<feature type="transmembrane region" description="Helical" evidence="5">
    <location>
        <begin position="326"/>
        <end position="346"/>
    </location>
</feature>
<dbReference type="EMBL" id="WNHB01000013">
    <property type="protein sequence ID" value="MTT32213.1"/>
    <property type="molecule type" value="Genomic_DNA"/>
</dbReference>
<reference evidence="7 8" key="1">
    <citation type="submission" date="2019-11" db="EMBL/GenBank/DDBJ databases">
        <title>Terrilactibacillus tamarindus sp. nov. BCM23-1 isolated from bark of Tamarindus indica.</title>
        <authorList>
            <person name="Kingkaew E."/>
            <person name="Tanasupawat S."/>
        </authorList>
    </citation>
    <scope>NUCLEOTIDE SEQUENCE [LARGE SCALE GENOMIC DNA]</scope>
    <source>
        <strain evidence="7 8">BCM23-1</strain>
    </source>
</reference>
<dbReference type="Gene3D" id="1.20.1740.10">
    <property type="entry name" value="Amino acid/polyamine transporter I"/>
    <property type="match status" value="1"/>
</dbReference>
<dbReference type="PIRSF" id="PIRSF006060">
    <property type="entry name" value="AA_transporter"/>
    <property type="match status" value="1"/>
</dbReference>
<feature type="transmembrane region" description="Helical" evidence="5">
    <location>
        <begin position="387"/>
        <end position="404"/>
    </location>
</feature>
<evidence type="ECO:0000256" key="4">
    <source>
        <dbReference type="ARBA" id="ARBA00023136"/>
    </source>
</evidence>
<dbReference type="GO" id="GO:0055085">
    <property type="term" value="P:transmembrane transport"/>
    <property type="evidence" value="ECO:0007669"/>
    <property type="project" value="InterPro"/>
</dbReference>
<dbReference type="AlphaFoldDB" id="A0A6N8CT33"/>
<feature type="transmembrane region" description="Helical" evidence="5">
    <location>
        <begin position="352"/>
        <end position="375"/>
    </location>
</feature>
<proteinExistence type="predicted"/>
<evidence type="ECO:0000256" key="1">
    <source>
        <dbReference type="ARBA" id="ARBA00004141"/>
    </source>
</evidence>
<dbReference type="RefSeq" id="WP_155218961.1">
    <property type="nucleotide sequence ID" value="NZ_WNHB01000013.1"/>
</dbReference>
<dbReference type="Proteomes" id="UP000440978">
    <property type="component" value="Unassembled WGS sequence"/>
</dbReference>
<organism evidence="7 8">
    <name type="scientific">Terrilactibacillus tamarindi</name>
    <dbReference type="NCBI Taxonomy" id="2599694"/>
    <lineage>
        <taxon>Bacteria</taxon>
        <taxon>Bacillati</taxon>
        <taxon>Bacillota</taxon>
        <taxon>Bacilli</taxon>
        <taxon>Bacillales</taxon>
        <taxon>Bacillaceae</taxon>
        <taxon>Terrilactibacillus</taxon>
    </lineage>
</organism>
<evidence type="ECO:0000259" key="6">
    <source>
        <dbReference type="Pfam" id="PF00324"/>
    </source>
</evidence>
<feature type="transmembrane region" description="Helical" evidence="5">
    <location>
        <begin position="192"/>
        <end position="211"/>
    </location>
</feature>
<feature type="transmembrane region" description="Helical" evidence="5">
    <location>
        <begin position="232"/>
        <end position="254"/>
    </location>
</feature>
<keyword evidence="2 5" id="KW-0812">Transmembrane</keyword>
<feature type="domain" description="Amino acid permease/ SLC12A" evidence="6">
    <location>
        <begin position="15"/>
        <end position="428"/>
    </location>
</feature>